<reference evidence="2 3" key="1">
    <citation type="journal article" date="2018" name="Genome Announc.">
        <title>Complete genomes of two Megasphaera elsdenii strains, NCIMB 702410 and ATCC 25940.</title>
        <authorList>
            <person name="Hatmaker E.A."/>
            <person name="O'Dell K."/>
            <person name="Riley L.A."/>
            <person name="Klingeman D.M."/>
            <person name="Guss A.M."/>
        </authorList>
    </citation>
    <scope>NUCLEOTIDE SEQUENCE [LARGE SCALE GENOMIC DNA]</scope>
    <source>
        <strain evidence="2 3">NCIMB702410</strain>
    </source>
</reference>
<organism evidence="2 3">
    <name type="scientific">Megasphaera elsdenii</name>
    <dbReference type="NCBI Taxonomy" id="907"/>
    <lineage>
        <taxon>Bacteria</taxon>
        <taxon>Bacillati</taxon>
        <taxon>Bacillota</taxon>
        <taxon>Negativicutes</taxon>
        <taxon>Veillonellales</taxon>
        <taxon>Veillonellaceae</taxon>
        <taxon>Megasphaera</taxon>
    </lineage>
</organism>
<name>A0A2S0M9G1_MEGEL</name>
<dbReference type="GO" id="GO:0016811">
    <property type="term" value="F:hydrolase activity, acting on carbon-nitrogen (but not peptide) bonds, in linear amides"/>
    <property type="evidence" value="ECO:0007669"/>
    <property type="project" value="TreeGrafter"/>
</dbReference>
<dbReference type="Proteomes" id="UP000238358">
    <property type="component" value="Chromosome"/>
</dbReference>
<evidence type="ECO:0000259" key="1">
    <source>
        <dbReference type="Pfam" id="PF24135"/>
    </source>
</evidence>
<dbReference type="InterPro" id="IPR024078">
    <property type="entry name" value="LmbE-like_dom_sf"/>
</dbReference>
<dbReference type="InterPro" id="IPR003737">
    <property type="entry name" value="GlcNAc_PI_deacetylase-related"/>
</dbReference>
<dbReference type="AlphaFoldDB" id="A0A2S0M9G1"/>
<dbReference type="RefSeq" id="WP_027894560.1">
    <property type="nucleotide sequence ID" value="NZ_CP027569.1"/>
</dbReference>
<dbReference type="OrthoDB" id="9815144at2"/>
<dbReference type="PANTHER" id="PTHR12993">
    <property type="entry name" value="N-ACETYLGLUCOSAMINYL-PHOSPHATIDYLINOSITOL DE-N-ACETYLASE-RELATED"/>
    <property type="match status" value="1"/>
</dbReference>
<evidence type="ECO:0000313" key="2">
    <source>
        <dbReference type="EMBL" id="AVO28110.1"/>
    </source>
</evidence>
<feature type="domain" description="DUF7402" evidence="1">
    <location>
        <begin position="290"/>
        <end position="423"/>
    </location>
</feature>
<gene>
    <name evidence="2" type="ORF">C6Y28_10975</name>
</gene>
<dbReference type="SUPFAM" id="SSF102588">
    <property type="entry name" value="LmbE-like"/>
    <property type="match status" value="1"/>
</dbReference>
<dbReference type="Gene3D" id="3.40.50.10320">
    <property type="entry name" value="LmbE-like"/>
    <property type="match status" value="1"/>
</dbReference>
<dbReference type="InterPro" id="IPR055826">
    <property type="entry name" value="DUF7402"/>
</dbReference>
<evidence type="ECO:0000313" key="3">
    <source>
        <dbReference type="Proteomes" id="UP000238358"/>
    </source>
</evidence>
<dbReference type="Pfam" id="PF24135">
    <property type="entry name" value="DUF7402"/>
    <property type="match status" value="1"/>
</dbReference>
<sequence length="559" mass="63702">MAEIKLKNSFLDVSAKGQKVLVIVPHEDDEINVAGSVMYSYVQKGADVYCVFTTNGDYSFWARTRMHEAWRSLQTLGVQHVIFLGYGDTSNHYPGGHWFYSPEEAVTAPSGHNETYGCNDFPDYAFAKQGIHRPYCRQSIKTDLKDLMDDIRADIIFAVDADVHIDHRATSILFEEALGELLCRPGNTYNPIVFKGFAYCTSFGAPKDFYAKNIKSVPKPPVREDNLIDISLYQWNQRVRFPVLPACRGFYLHQNILYQALFRHASQSAALHAVRIANGDAVFWQRRTDNLAFQAIITTSSGKVGRLRDFKLLDANQIDDKTMVFANYLWQPDNSDSDKVVNYRWQQPQKITCLRLAGNIEPTGRIEKLALTFDDGTHVILGPLPGCGHIAQYVLPKPHIITSCSLQILKVNGSNWGLSEVGFFASLETKRVVTPFIKIMIDNDFAYDYRLPARVKTCQLKLYRYQVTAPVVYTVVGGDGGEVGRNGLVRFASNSRQLVIRASLKGNPEIYDEIRLYRESSITLAKRNIAQWLENKMLTFYLKKYRKYTHIRHKYLKQL</sequence>
<dbReference type="Pfam" id="PF02585">
    <property type="entry name" value="PIG-L"/>
    <property type="match status" value="1"/>
</dbReference>
<proteinExistence type="predicted"/>
<accession>A0A2S0M9G1</accession>
<dbReference type="PANTHER" id="PTHR12993:SF11">
    <property type="entry name" value="N-ACETYLGLUCOSAMINYL-PHOSPHATIDYLINOSITOL DE-N-ACETYLASE"/>
    <property type="match status" value="1"/>
</dbReference>
<dbReference type="EMBL" id="CP027569">
    <property type="protein sequence ID" value="AVO28110.1"/>
    <property type="molecule type" value="Genomic_DNA"/>
</dbReference>
<protein>
    <submittedName>
        <fullName evidence="2">PIG-L family deacetylase</fullName>
    </submittedName>
</protein>